<organism evidence="4 5">
    <name type="scientific">Caballeronia sordidicola</name>
    <name type="common">Burkholderia sordidicola</name>
    <dbReference type="NCBI Taxonomy" id="196367"/>
    <lineage>
        <taxon>Bacteria</taxon>
        <taxon>Pseudomonadati</taxon>
        <taxon>Pseudomonadota</taxon>
        <taxon>Betaproteobacteria</taxon>
        <taxon>Burkholderiales</taxon>
        <taxon>Burkholderiaceae</taxon>
        <taxon>Caballeronia</taxon>
    </lineage>
</organism>
<proteinExistence type="inferred from homology"/>
<dbReference type="Pfam" id="PF00106">
    <property type="entry name" value="adh_short"/>
    <property type="match status" value="1"/>
</dbReference>
<dbReference type="InterPro" id="IPR036291">
    <property type="entry name" value="NAD(P)-bd_dom_sf"/>
</dbReference>
<dbReference type="InterPro" id="IPR002347">
    <property type="entry name" value="SDR_fam"/>
</dbReference>
<protein>
    <recommendedName>
        <fullName evidence="6">3-oxoacyl-[acyl-carrier protein] reductase</fullName>
    </recommendedName>
</protein>
<dbReference type="EMBL" id="NBTY01000204">
    <property type="protein sequence ID" value="OTP66126.1"/>
    <property type="molecule type" value="Genomic_DNA"/>
</dbReference>
<dbReference type="Proteomes" id="UP000194546">
    <property type="component" value="Unassembled WGS sequence"/>
</dbReference>
<reference evidence="4 5" key="1">
    <citation type="submission" date="2017-03" db="EMBL/GenBank/DDBJ databases">
        <title>Genome analysis of strain PAMC 26510.</title>
        <authorList>
            <person name="Oh H.-M."/>
            <person name="Yang J.-A."/>
        </authorList>
    </citation>
    <scope>NUCLEOTIDE SEQUENCE [LARGE SCALE GENOMIC DNA]</scope>
    <source>
        <strain evidence="4 5">PAMC 26510</strain>
    </source>
</reference>
<dbReference type="SUPFAM" id="SSF51735">
    <property type="entry name" value="NAD(P)-binding Rossmann-fold domains"/>
    <property type="match status" value="1"/>
</dbReference>
<evidence type="ECO:0000313" key="4">
    <source>
        <dbReference type="EMBL" id="OTP66126.1"/>
    </source>
</evidence>
<evidence type="ECO:0000256" key="3">
    <source>
        <dbReference type="SAM" id="MobiDB-lite"/>
    </source>
</evidence>
<evidence type="ECO:0000313" key="5">
    <source>
        <dbReference type="Proteomes" id="UP000194546"/>
    </source>
</evidence>
<dbReference type="GO" id="GO:0016491">
    <property type="term" value="F:oxidoreductase activity"/>
    <property type="evidence" value="ECO:0007669"/>
    <property type="project" value="UniProtKB-KW"/>
</dbReference>
<gene>
    <name evidence="4" type="ORF">PAMC26510_35945</name>
</gene>
<comment type="similarity">
    <text evidence="1">Belongs to the short-chain dehydrogenases/reductases (SDR) family.</text>
</comment>
<sequence length="64" mass="6630">MSTLTKKVAVVTGASKGIGASIAKHLAEAGASVVVSYATDKQGQAKLSPKSSRRTEKPSRYKPV</sequence>
<feature type="region of interest" description="Disordered" evidence="3">
    <location>
        <begin position="41"/>
        <end position="64"/>
    </location>
</feature>
<dbReference type="PANTHER" id="PTHR43639:SF1">
    <property type="entry name" value="SHORT-CHAIN DEHYDROGENASE_REDUCTASE FAMILY PROTEIN"/>
    <property type="match status" value="1"/>
</dbReference>
<keyword evidence="2" id="KW-0560">Oxidoreductase</keyword>
<accession>A0A242M4K4</accession>
<dbReference type="AlphaFoldDB" id="A0A242M4K4"/>
<comment type="caution">
    <text evidence="4">The sequence shown here is derived from an EMBL/GenBank/DDBJ whole genome shotgun (WGS) entry which is preliminary data.</text>
</comment>
<evidence type="ECO:0000256" key="1">
    <source>
        <dbReference type="ARBA" id="ARBA00006484"/>
    </source>
</evidence>
<feature type="compositionally biased region" description="Basic and acidic residues" evidence="3">
    <location>
        <begin position="53"/>
        <end position="64"/>
    </location>
</feature>
<evidence type="ECO:0008006" key="6">
    <source>
        <dbReference type="Google" id="ProtNLM"/>
    </source>
</evidence>
<dbReference type="PANTHER" id="PTHR43639">
    <property type="entry name" value="OXIDOREDUCTASE, SHORT-CHAIN DEHYDROGENASE/REDUCTASE FAMILY (AFU_ORTHOLOGUE AFUA_5G02870)"/>
    <property type="match status" value="1"/>
</dbReference>
<evidence type="ECO:0000256" key="2">
    <source>
        <dbReference type="ARBA" id="ARBA00023002"/>
    </source>
</evidence>
<name>A0A242M4K4_CABSO</name>
<dbReference type="Gene3D" id="3.40.50.720">
    <property type="entry name" value="NAD(P)-binding Rossmann-like Domain"/>
    <property type="match status" value="1"/>
</dbReference>